<evidence type="ECO:0000256" key="5">
    <source>
        <dbReference type="ARBA" id="ARBA00022989"/>
    </source>
</evidence>
<comment type="subcellular location">
    <subcellularLocation>
        <location evidence="1">Membrane</location>
        <topology evidence="1">Multi-pass membrane protein</topology>
    </subcellularLocation>
</comment>
<dbReference type="Proteomes" id="UP001153737">
    <property type="component" value="Chromosome 1"/>
</dbReference>
<proteinExistence type="predicted"/>
<dbReference type="EMBL" id="OU896707">
    <property type="protein sequence ID" value="CAH1116346.1"/>
    <property type="molecule type" value="Genomic_DNA"/>
</dbReference>
<dbReference type="InterPro" id="IPR036259">
    <property type="entry name" value="MFS_trans_sf"/>
</dbReference>
<dbReference type="OrthoDB" id="2985014at2759"/>
<keyword evidence="5 8" id="KW-1133">Transmembrane helix</keyword>
<dbReference type="Gene3D" id="1.20.1250.20">
    <property type="entry name" value="MFS general substrate transporter like domains"/>
    <property type="match status" value="2"/>
</dbReference>
<feature type="transmembrane region" description="Helical" evidence="8">
    <location>
        <begin position="144"/>
        <end position="165"/>
    </location>
</feature>
<dbReference type="PANTHER" id="PTHR11662">
    <property type="entry name" value="SOLUTE CARRIER FAMILY 17"/>
    <property type="match status" value="1"/>
</dbReference>
<keyword evidence="6 8" id="KW-0472">Membrane</keyword>
<dbReference type="InterPro" id="IPR050382">
    <property type="entry name" value="MFS_Na/Anion_cotransporter"/>
</dbReference>
<feature type="compositionally biased region" description="Basic and acidic residues" evidence="7">
    <location>
        <begin position="48"/>
        <end position="57"/>
    </location>
</feature>
<accession>A0A9P0GPA1</accession>
<feature type="transmembrane region" description="Helical" evidence="8">
    <location>
        <begin position="115"/>
        <end position="138"/>
    </location>
</feature>
<dbReference type="Pfam" id="PF07690">
    <property type="entry name" value="MFS_1"/>
    <property type="match status" value="1"/>
</dbReference>
<feature type="transmembrane region" description="Helical" evidence="8">
    <location>
        <begin position="348"/>
        <end position="376"/>
    </location>
</feature>
<dbReference type="PANTHER" id="PTHR11662:SF336">
    <property type="entry name" value="LP19554P"/>
    <property type="match status" value="1"/>
</dbReference>
<protein>
    <recommendedName>
        <fullName evidence="9">Major facilitator superfamily (MFS) profile domain-containing protein</fullName>
    </recommendedName>
</protein>
<evidence type="ECO:0000256" key="4">
    <source>
        <dbReference type="ARBA" id="ARBA00022847"/>
    </source>
</evidence>
<dbReference type="FunFam" id="1.20.1250.20:FF:000423">
    <property type="entry name" value="Putative inorganic phosphate cotransporter-like Protein"/>
    <property type="match status" value="1"/>
</dbReference>
<evidence type="ECO:0000256" key="7">
    <source>
        <dbReference type="SAM" id="MobiDB-lite"/>
    </source>
</evidence>
<feature type="transmembrane region" description="Helical" evidence="8">
    <location>
        <begin position="396"/>
        <end position="420"/>
    </location>
</feature>
<feature type="transmembrane region" description="Helical" evidence="8">
    <location>
        <begin position="265"/>
        <end position="284"/>
    </location>
</feature>
<keyword evidence="4" id="KW-0769">Symport</keyword>
<reference evidence="10" key="1">
    <citation type="submission" date="2022-01" db="EMBL/GenBank/DDBJ databases">
        <authorList>
            <person name="King R."/>
        </authorList>
    </citation>
    <scope>NUCLEOTIDE SEQUENCE</scope>
</reference>
<feature type="transmembrane region" description="Helical" evidence="8">
    <location>
        <begin position="432"/>
        <end position="453"/>
    </location>
</feature>
<evidence type="ECO:0000256" key="2">
    <source>
        <dbReference type="ARBA" id="ARBA00022448"/>
    </source>
</evidence>
<feature type="transmembrane region" description="Helical" evidence="8">
    <location>
        <begin position="87"/>
        <end position="108"/>
    </location>
</feature>
<dbReference type="GO" id="GO:0016020">
    <property type="term" value="C:membrane"/>
    <property type="evidence" value="ECO:0007669"/>
    <property type="project" value="UniProtKB-SubCell"/>
</dbReference>
<dbReference type="GO" id="GO:0015293">
    <property type="term" value="F:symporter activity"/>
    <property type="evidence" value="ECO:0007669"/>
    <property type="project" value="UniProtKB-KW"/>
</dbReference>
<keyword evidence="11" id="KW-1185">Reference proteome</keyword>
<keyword evidence="3 8" id="KW-0812">Transmembrane</keyword>
<feature type="transmembrane region" description="Helical" evidence="8">
    <location>
        <begin position="7"/>
        <end position="24"/>
    </location>
</feature>
<evidence type="ECO:0000256" key="3">
    <source>
        <dbReference type="ARBA" id="ARBA00022692"/>
    </source>
</evidence>
<feature type="region of interest" description="Disordered" evidence="7">
    <location>
        <begin position="48"/>
        <end position="69"/>
    </location>
</feature>
<dbReference type="GO" id="GO:0006820">
    <property type="term" value="P:monoatomic anion transport"/>
    <property type="evidence" value="ECO:0007669"/>
    <property type="project" value="TreeGrafter"/>
</dbReference>
<dbReference type="FunFam" id="1.20.1250.20:FF:000003">
    <property type="entry name" value="Solute carrier family 17 member 3"/>
    <property type="match status" value="1"/>
</dbReference>
<feature type="transmembrane region" description="Helical" evidence="8">
    <location>
        <begin position="304"/>
        <end position="327"/>
    </location>
</feature>
<feature type="domain" description="Major facilitator superfamily (MFS) profile" evidence="9">
    <location>
        <begin position="12"/>
        <end position="458"/>
    </location>
</feature>
<dbReference type="InterPro" id="IPR020846">
    <property type="entry name" value="MFS_dom"/>
</dbReference>
<evidence type="ECO:0000256" key="6">
    <source>
        <dbReference type="ARBA" id="ARBA00023136"/>
    </source>
</evidence>
<reference evidence="10" key="2">
    <citation type="submission" date="2022-10" db="EMBL/GenBank/DDBJ databases">
        <authorList>
            <consortium name="ENA_rothamsted_submissions"/>
            <consortium name="culmorum"/>
            <person name="King R."/>
        </authorList>
    </citation>
    <scope>NUCLEOTIDE SEQUENCE</scope>
</reference>
<dbReference type="AlphaFoldDB" id="A0A9P0GPA1"/>
<feature type="transmembrane region" description="Helical" evidence="8">
    <location>
        <begin position="204"/>
        <end position="223"/>
    </location>
</feature>
<sequence>MKIATRFWIGCMVFLTTYTCYTTRVNMSISIVSMTKKGHKSTPECIMKSESHNRNESNETTDTSPRDDYPDYGPRYEWSEQVQAQILASYFYGYAIFSLPAGFLAEYFGPFKIILIAHIIAAVFNTLCVYAIWLNWGVLCFCRIILGCCGGLIYPALQCLIAHWAPPEEKGKFFGALMGNVLGTCITWPMVGAITAAFGWDWGFYSVSIKNVIFCIIFFFVCADTPEMHSWISEDELKYIKEKQAGNVEKQKVIPPYLDIAKSPAFWVLAICHFGNEWGLYLQLVNVPKFISEVIGFKLEETGGLSSVAPLCRMIFGMIFGLIGDTLRQKQVMSLSAIRRMFTVSSHILTGALLIGIGFVGCNWIVVMLLLALSLGLNGACSQSNLQNPQDLAPNFAATIYGFNSFIGGCTGFLVPAVTGELTKYNNGIREWGIAFMLGGGIVVVCGLTWILFGSVKEQPWNRKGGPS</sequence>
<evidence type="ECO:0000313" key="10">
    <source>
        <dbReference type="EMBL" id="CAH1116346.1"/>
    </source>
</evidence>
<evidence type="ECO:0000256" key="1">
    <source>
        <dbReference type="ARBA" id="ARBA00004141"/>
    </source>
</evidence>
<keyword evidence="2" id="KW-0813">Transport</keyword>
<dbReference type="InterPro" id="IPR011701">
    <property type="entry name" value="MFS"/>
</dbReference>
<organism evidence="10 11">
    <name type="scientific">Phaedon cochleariae</name>
    <name type="common">Mustard beetle</name>
    <dbReference type="NCBI Taxonomy" id="80249"/>
    <lineage>
        <taxon>Eukaryota</taxon>
        <taxon>Metazoa</taxon>
        <taxon>Ecdysozoa</taxon>
        <taxon>Arthropoda</taxon>
        <taxon>Hexapoda</taxon>
        <taxon>Insecta</taxon>
        <taxon>Pterygota</taxon>
        <taxon>Neoptera</taxon>
        <taxon>Endopterygota</taxon>
        <taxon>Coleoptera</taxon>
        <taxon>Polyphaga</taxon>
        <taxon>Cucujiformia</taxon>
        <taxon>Chrysomeloidea</taxon>
        <taxon>Chrysomelidae</taxon>
        <taxon>Chrysomelinae</taxon>
        <taxon>Chrysomelini</taxon>
        <taxon>Phaedon</taxon>
    </lineage>
</organism>
<evidence type="ECO:0000313" key="11">
    <source>
        <dbReference type="Proteomes" id="UP001153737"/>
    </source>
</evidence>
<evidence type="ECO:0000259" key="9">
    <source>
        <dbReference type="PROSITE" id="PS50850"/>
    </source>
</evidence>
<name>A0A9P0GPA1_PHACE</name>
<dbReference type="SUPFAM" id="SSF103473">
    <property type="entry name" value="MFS general substrate transporter"/>
    <property type="match status" value="1"/>
</dbReference>
<dbReference type="PROSITE" id="PS50850">
    <property type="entry name" value="MFS"/>
    <property type="match status" value="1"/>
</dbReference>
<gene>
    <name evidence="10" type="ORF">PHAECO_LOCUS1437</name>
</gene>
<evidence type="ECO:0000256" key="8">
    <source>
        <dbReference type="SAM" id="Phobius"/>
    </source>
</evidence>
<feature type="transmembrane region" description="Helical" evidence="8">
    <location>
        <begin position="177"/>
        <end position="198"/>
    </location>
</feature>